<dbReference type="Proteomes" id="UP000667802">
    <property type="component" value="Unassembled WGS sequence"/>
</dbReference>
<evidence type="ECO:0000313" key="2">
    <source>
        <dbReference type="Proteomes" id="UP000667802"/>
    </source>
</evidence>
<name>A0AAP5I6A5_9CYAN</name>
<reference evidence="2" key="1">
    <citation type="journal article" date="2021" name="Science">
        <title>Hunting the eagle killer: A cyanobacterial neurotoxin causes vacuolar myelinopathy.</title>
        <authorList>
            <person name="Breinlinger S."/>
            <person name="Phillips T.J."/>
            <person name="Haram B.N."/>
            <person name="Mares J."/>
            <person name="Martinez Yerena J.A."/>
            <person name="Hrouzek P."/>
            <person name="Sobotka R."/>
            <person name="Henderson W.M."/>
            <person name="Schmieder P."/>
            <person name="Williams S.M."/>
            <person name="Lauderdale J.D."/>
            <person name="Wilde H.D."/>
            <person name="Gerrin W."/>
            <person name="Kust A."/>
            <person name="Washington J.W."/>
            <person name="Wagner C."/>
            <person name="Geier B."/>
            <person name="Liebeke M."/>
            <person name="Enke H."/>
            <person name="Niedermeyer T.H.J."/>
            <person name="Wilde S.B."/>
        </authorList>
    </citation>
    <scope>NUCLEOTIDE SEQUENCE [LARGE SCALE GENOMIC DNA]</scope>
    <source>
        <strain evidence="2">Thurmond2011</strain>
    </source>
</reference>
<dbReference type="EMBL" id="JAALHA020000001">
    <property type="protein sequence ID" value="MDR9893265.1"/>
    <property type="molecule type" value="Genomic_DNA"/>
</dbReference>
<keyword evidence="2" id="KW-1185">Reference proteome</keyword>
<comment type="caution">
    <text evidence="1">The sequence shown here is derived from an EMBL/GenBank/DDBJ whole genome shotgun (WGS) entry which is preliminary data.</text>
</comment>
<gene>
    <name evidence="1" type="ORF">G7B40_001520</name>
</gene>
<evidence type="ECO:0000313" key="1">
    <source>
        <dbReference type="EMBL" id="MDR9893265.1"/>
    </source>
</evidence>
<proteinExistence type="predicted"/>
<sequence>MIKLEVEPIHPKKFREIHNCSVYQMHRLSGYPVDTLKNWLADTTSTRCKAPKEYVLHHFGTIHKLLQGS</sequence>
<protein>
    <submittedName>
        <fullName evidence="1">Uncharacterized protein</fullName>
    </submittedName>
</protein>
<accession>A0AAP5I6A5</accession>
<dbReference type="AlphaFoldDB" id="A0AAP5I6A5"/>
<organism evidence="1 2">
    <name type="scientific">Aetokthonos hydrillicola Thurmond2011</name>
    <dbReference type="NCBI Taxonomy" id="2712845"/>
    <lineage>
        <taxon>Bacteria</taxon>
        <taxon>Bacillati</taxon>
        <taxon>Cyanobacteriota</taxon>
        <taxon>Cyanophyceae</taxon>
        <taxon>Nostocales</taxon>
        <taxon>Hapalosiphonaceae</taxon>
        <taxon>Aetokthonos</taxon>
    </lineage>
</organism>